<dbReference type="SUPFAM" id="SSF53335">
    <property type="entry name" value="S-adenosyl-L-methionine-dependent methyltransferases"/>
    <property type="match status" value="1"/>
</dbReference>
<keyword evidence="2" id="KW-0489">Methyltransferase</keyword>
<dbReference type="InterPro" id="IPR041698">
    <property type="entry name" value="Methyltransf_25"/>
</dbReference>
<dbReference type="CDD" id="cd02440">
    <property type="entry name" value="AdoMet_MTases"/>
    <property type="match status" value="1"/>
</dbReference>
<keyword evidence="2" id="KW-0808">Transferase</keyword>
<name>A0A934PVH1_9SPHI</name>
<organism evidence="2 3">
    <name type="scientific">Mucilaginibacter segetis</name>
    <dbReference type="NCBI Taxonomy" id="2793071"/>
    <lineage>
        <taxon>Bacteria</taxon>
        <taxon>Pseudomonadati</taxon>
        <taxon>Bacteroidota</taxon>
        <taxon>Sphingobacteriia</taxon>
        <taxon>Sphingobacteriales</taxon>
        <taxon>Sphingobacteriaceae</taxon>
        <taxon>Mucilaginibacter</taxon>
    </lineage>
</organism>
<accession>A0A934PVH1</accession>
<evidence type="ECO:0000313" key="3">
    <source>
        <dbReference type="Proteomes" id="UP000613193"/>
    </source>
</evidence>
<gene>
    <name evidence="2" type="ORF">I5M19_13820</name>
</gene>
<dbReference type="RefSeq" id="WP_200066952.1">
    <property type="nucleotide sequence ID" value="NZ_JAEHFW010000003.1"/>
</dbReference>
<sequence>MGGNYDNSAPFYDRLSRLVYGNALINAQSCFLSLIPPNSRILIVGGGTGYILEKITDIHPAGLFITYVEISAKMTAIAQKRNIKNNTVSFINKAIEDTNIADEFDVVITPFLFDNYTDEYLPKMFGSIHQMLKPGGIWLNTDFQLTGKWWQYLLLNSMIIFFKLLCGVESWRLPHIQKQFAQHRYKLTNQQCFYGDFVKTFAYRKANGQ</sequence>
<evidence type="ECO:0000313" key="2">
    <source>
        <dbReference type="EMBL" id="MBK0380397.1"/>
    </source>
</evidence>
<evidence type="ECO:0000259" key="1">
    <source>
        <dbReference type="Pfam" id="PF13649"/>
    </source>
</evidence>
<protein>
    <submittedName>
        <fullName evidence="2">Class I SAM-dependent methyltransferase</fullName>
    </submittedName>
</protein>
<reference evidence="2" key="1">
    <citation type="submission" date="2020-12" db="EMBL/GenBank/DDBJ databases">
        <title>Bacterial novel species Mucilaginibacter sp. SD-g isolated from soil.</title>
        <authorList>
            <person name="Jung H.-Y."/>
        </authorList>
    </citation>
    <scope>NUCLEOTIDE SEQUENCE</scope>
    <source>
        <strain evidence="2">SD-g</strain>
    </source>
</reference>
<proteinExistence type="predicted"/>
<dbReference type="GO" id="GO:0008168">
    <property type="term" value="F:methyltransferase activity"/>
    <property type="evidence" value="ECO:0007669"/>
    <property type="project" value="UniProtKB-KW"/>
</dbReference>
<dbReference type="Gene3D" id="3.40.50.150">
    <property type="entry name" value="Vaccinia Virus protein VP39"/>
    <property type="match status" value="1"/>
</dbReference>
<dbReference type="Proteomes" id="UP000613193">
    <property type="component" value="Unassembled WGS sequence"/>
</dbReference>
<keyword evidence="3" id="KW-1185">Reference proteome</keyword>
<dbReference type="InterPro" id="IPR029063">
    <property type="entry name" value="SAM-dependent_MTases_sf"/>
</dbReference>
<feature type="domain" description="Methyltransferase" evidence="1">
    <location>
        <begin position="41"/>
        <end position="136"/>
    </location>
</feature>
<dbReference type="GO" id="GO:0032259">
    <property type="term" value="P:methylation"/>
    <property type="evidence" value="ECO:0007669"/>
    <property type="project" value="UniProtKB-KW"/>
</dbReference>
<dbReference type="EMBL" id="JAEHFW010000003">
    <property type="protein sequence ID" value="MBK0380397.1"/>
    <property type="molecule type" value="Genomic_DNA"/>
</dbReference>
<dbReference type="Pfam" id="PF13649">
    <property type="entry name" value="Methyltransf_25"/>
    <property type="match status" value="1"/>
</dbReference>
<comment type="caution">
    <text evidence="2">The sequence shown here is derived from an EMBL/GenBank/DDBJ whole genome shotgun (WGS) entry which is preliminary data.</text>
</comment>
<dbReference type="AlphaFoldDB" id="A0A934PVH1"/>